<proteinExistence type="predicted"/>
<keyword evidence="3" id="KW-1185">Reference proteome</keyword>
<accession>A0A8H6V514</accession>
<organism evidence="2 3">
    <name type="scientific">Aspergillus felis</name>
    <dbReference type="NCBI Taxonomy" id="1287682"/>
    <lineage>
        <taxon>Eukaryota</taxon>
        <taxon>Fungi</taxon>
        <taxon>Dikarya</taxon>
        <taxon>Ascomycota</taxon>
        <taxon>Pezizomycotina</taxon>
        <taxon>Eurotiomycetes</taxon>
        <taxon>Eurotiomycetidae</taxon>
        <taxon>Eurotiales</taxon>
        <taxon>Aspergillaceae</taxon>
        <taxon>Aspergillus</taxon>
        <taxon>Aspergillus subgen. Fumigati</taxon>
    </lineage>
</organism>
<gene>
    <name evidence="1" type="ORF">CNMCM5623_006429</name>
    <name evidence="2" type="ORF">CNMCM7691_006670</name>
</gene>
<dbReference type="Proteomes" id="UP000641853">
    <property type="component" value="Unassembled WGS sequence"/>
</dbReference>
<evidence type="ECO:0000313" key="2">
    <source>
        <dbReference type="EMBL" id="KAF7178030.1"/>
    </source>
</evidence>
<protein>
    <submittedName>
        <fullName evidence="2">Uncharacterized protein</fullName>
    </submittedName>
</protein>
<dbReference type="OrthoDB" id="4226302at2759"/>
<reference evidence="2" key="1">
    <citation type="submission" date="2020-06" db="EMBL/GenBank/DDBJ databases">
        <title>Draft genome sequences of strains closely related to Aspergillus parafelis and Aspergillus hiratsukae.</title>
        <authorList>
            <person name="Dos Santos R.A.C."/>
            <person name="Rivero-Menendez O."/>
            <person name="Steenwyk J.L."/>
            <person name="Mead M.E."/>
            <person name="Goldman G.H."/>
            <person name="Alastruey-Izquierdo A."/>
            <person name="Rokas A."/>
        </authorList>
    </citation>
    <scope>NUCLEOTIDE SEQUENCE</scope>
    <source>
        <strain evidence="1">CNM-CM5623</strain>
        <strain evidence="2">CNM-CM7691</strain>
    </source>
</reference>
<evidence type="ECO:0000313" key="1">
    <source>
        <dbReference type="EMBL" id="KAF7160835.1"/>
    </source>
</evidence>
<name>A0A8H6V514_9EURO</name>
<sequence>MLEVSFPRRYRRRRRLKDVLVQYGRMRIKNSSLDEALHCTTCKLAQLPRASLLTALATGLYNPRRDPPFLHPQSVEIDGVSPRTIPPEPYVPGYQRLMTPAQHESYSTALEELTEREAGRGEEGGALFARYMLDFHIHVHYLSRRGMLTLCRDVEEVHEMRRWRWRVALVDDVLAGAEYPGKGCTRGGGKRGVRPPNENPHLSMYQMALWRRRWMARRQRVDEVRLKWAAIVEERRKQRAAAARTIKVRLHCSREGYKTFIREVEVEGGTFDQRDIT</sequence>
<dbReference type="EMBL" id="JACBAE010001368">
    <property type="protein sequence ID" value="KAF7160835.1"/>
    <property type="molecule type" value="Genomic_DNA"/>
</dbReference>
<dbReference type="AlphaFoldDB" id="A0A8H6V514"/>
<dbReference type="Proteomes" id="UP000654922">
    <property type="component" value="Unassembled WGS sequence"/>
</dbReference>
<evidence type="ECO:0000313" key="3">
    <source>
        <dbReference type="Proteomes" id="UP000641853"/>
    </source>
</evidence>
<comment type="caution">
    <text evidence="2">The sequence shown here is derived from an EMBL/GenBank/DDBJ whole genome shotgun (WGS) entry which is preliminary data.</text>
</comment>
<dbReference type="EMBL" id="JACBAG010001888">
    <property type="protein sequence ID" value="KAF7178030.1"/>
    <property type="molecule type" value="Genomic_DNA"/>
</dbReference>